<evidence type="ECO:0000256" key="4">
    <source>
        <dbReference type="ARBA" id="ARBA00022452"/>
    </source>
</evidence>
<dbReference type="GO" id="GO:0015562">
    <property type="term" value="F:efflux transmembrane transporter activity"/>
    <property type="evidence" value="ECO:0007669"/>
    <property type="project" value="InterPro"/>
</dbReference>
<dbReference type="GO" id="GO:1990281">
    <property type="term" value="C:efflux pump complex"/>
    <property type="evidence" value="ECO:0007669"/>
    <property type="project" value="TreeGrafter"/>
</dbReference>
<dbReference type="EMBL" id="JAPJDA010000016">
    <property type="protein sequence ID" value="MCX2838604.1"/>
    <property type="molecule type" value="Genomic_DNA"/>
</dbReference>
<feature type="signal peptide" evidence="9">
    <location>
        <begin position="1"/>
        <end position="18"/>
    </location>
</feature>
<feature type="coiled-coil region" evidence="8">
    <location>
        <begin position="350"/>
        <end position="416"/>
    </location>
</feature>
<dbReference type="InterPro" id="IPR051906">
    <property type="entry name" value="TolC-like"/>
</dbReference>
<name>A0A9X3CXQ7_9FLAO</name>
<evidence type="ECO:0000256" key="1">
    <source>
        <dbReference type="ARBA" id="ARBA00004442"/>
    </source>
</evidence>
<evidence type="ECO:0000256" key="3">
    <source>
        <dbReference type="ARBA" id="ARBA00022448"/>
    </source>
</evidence>
<keyword evidence="4" id="KW-1134">Transmembrane beta strand</keyword>
<keyword evidence="9" id="KW-0732">Signal</keyword>
<evidence type="ECO:0000256" key="8">
    <source>
        <dbReference type="SAM" id="Coils"/>
    </source>
</evidence>
<dbReference type="PANTHER" id="PTHR30026">
    <property type="entry name" value="OUTER MEMBRANE PROTEIN TOLC"/>
    <property type="match status" value="1"/>
</dbReference>
<evidence type="ECO:0000313" key="10">
    <source>
        <dbReference type="EMBL" id="MCX2838604.1"/>
    </source>
</evidence>
<keyword evidence="8" id="KW-0175">Coiled coil</keyword>
<evidence type="ECO:0000256" key="5">
    <source>
        <dbReference type="ARBA" id="ARBA00022692"/>
    </source>
</evidence>
<comment type="caution">
    <text evidence="10">The sequence shown here is derived from an EMBL/GenBank/DDBJ whole genome shotgun (WGS) entry which is preliminary data.</text>
</comment>
<dbReference type="Gene3D" id="1.20.1600.10">
    <property type="entry name" value="Outer membrane efflux proteins (OEP)"/>
    <property type="match status" value="1"/>
</dbReference>
<keyword evidence="11" id="KW-1185">Reference proteome</keyword>
<dbReference type="InterPro" id="IPR003423">
    <property type="entry name" value="OMP_efflux"/>
</dbReference>
<dbReference type="GO" id="GO:0009279">
    <property type="term" value="C:cell outer membrane"/>
    <property type="evidence" value="ECO:0007669"/>
    <property type="project" value="UniProtKB-SubCell"/>
</dbReference>
<keyword evidence="7" id="KW-0998">Cell outer membrane</keyword>
<keyword evidence="3" id="KW-0813">Transport</keyword>
<evidence type="ECO:0000256" key="2">
    <source>
        <dbReference type="ARBA" id="ARBA00007613"/>
    </source>
</evidence>
<comment type="similarity">
    <text evidence="2">Belongs to the outer membrane factor (OMF) (TC 1.B.17) family.</text>
</comment>
<feature type="chain" id="PRO_5040874341" evidence="9">
    <location>
        <begin position="19"/>
        <end position="471"/>
    </location>
</feature>
<sequence>MRFILAIALFLQVFVLKAQETTTQVLSYPEFLAYVKQYHPMVRQANLQLEMGEAELLKARGAFDPKLEIDYSRKEFKGTEYYDLLNSTFKIPTWYGVELKAGFEQNEGVYLNPQRTVPPEGLFAAGVSLSIAQGLIMDKRRAALRSARALKEQTEAEQNLMIAEVLFEASVAYLNWARLQKELEVYQEFVVNARQRSEGIGKSAAFGEIAAIDTVEAGIALQERLLQLEQTKVKLLKQKLEVSTFLWLDNNVPVELQPGTVPEVDFLHDQVLEVQTKKGVKNAIFEGHPKLRALEAKLKSLRVEQRLKVNNLLPKIDLEYNFITPEPELIDNFDTSNYKAGLNISFPLFLRKERGELKLAEYKIEDASLELELNRRQIENKVDGLMQELDSYVEQIRLTSEMVENYERLLNAEERKFSFGESSLFLINSRETKLIQARLKQTELFTKFLTTRAELYRSLGVIPDMDAEIQQ</sequence>
<accession>A0A9X3CXQ7</accession>
<keyword evidence="6" id="KW-0472">Membrane</keyword>
<dbReference type="RefSeq" id="WP_266069871.1">
    <property type="nucleotide sequence ID" value="NZ_JAPJDA010000016.1"/>
</dbReference>
<comment type="subcellular location">
    <subcellularLocation>
        <location evidence="1">Cell outer membrane</location>
    </subcellularLocation>
</comment>
<keyword evidence="5" id="KW-0812">Transmembrane</keyword>
<protein>
    <submittedName>
        <fullName evidence="10">TolC family protein</fullName>
    </submittedName>
</protein>
<gene>
    <name evidence="10" type="ORF">OQ279_10605</name>
</gene>
<dbReference type="SUPFAM" id="SSF56954">
    <property type="entry name" value="Outer membrane efflux proteins (OEP)"/>
    <property type="match status" value="1"/>
</dbReference>
<organism evidence="10 11">
    <name type="scientific">Salinimicrobium profundisediminis</name>
    <dbReference type="NCBI Taxonomy" id="2994553"/>
    <lineage>
        <taxon>Bacteria</taxon>
        <taxon>Pseudomonadati</taxon>
        <taxon>Bacteroidota</taxon>
        <taxon>Flavobacteriia</taxon>
        <taxon>Flavobacteriales</taxon>
        <taxon>Flavobacteriaceae</taxon>
        <taxon>Salinimicrobium</taxon>
    </lineage>
</organism>
<dbReference type="Pfam" id="PF02321">
    <property type="entry name" value="OEP"/>
    <property type="match status" value="1"/>
</dbReference>
<proteinExistence type="inferred from homology"/>
<dbReference type="GO" id="GO:0015288">
    <property type="term" value="F:porin activity"/>
    <property type="evidence" value="ECO:0007669"/>
    <property type="project" value="TreeGrafter"/>
</dbReference>
<dbReference type="AlphaFoldDB" id="A0A9X3CXQ7"/>
<dbReference type="PANTHER" id="PTHR30026:SF21">
    <property type="entry name" value="SLR1270 PROTEIN"/>
    <property type="match status" value="1"/>
</dbReference>
<evidence type="ECO:0000256" key="9">
    <source>
        <dbReference type="SAM" id="SignalP"/>
    </source>
</evidence>
<reference evidence="10" key="1">
    <citation type="submission" date="2022-11" db="EMBL/GenBank/DDBJ databases">
        <title>Salinimicrobium profundisediminis sp. nov., isolated from deep-sea sediment of the Mariana Trench.</title>
        <authorList>
            <person name="Fu H."/>
        </authorList>
    </citation>
    <scope>NUCLEOTIDE SEQUENCE</scope>
    <source>
        <strain evidence="10">MT39</strain>
    </source>
</reference>
<evidence type="ECO:0000313" key="11">
    <source>
        <dbReference type="Proteomes" id="UP001148482"/>
    </source>
</evidence>
<dbReference type="Proteomes" id="UP001148482">
    <property type="component" value="Unassembled WGS sequence"/>
</dbReference>
<evidence type="ECO:0000256" key="6">
    <source>
        <dbReference type="ARBA" id="ARBA00023136"/>
    </source>
</evidence>
<evidence type="ECO:0000256" key="7">
    <source>
        <dbReference type="ARBA" id="ARBA00023237"/>
    </source>
</evidence>